<feature type="non-terminal residue" evidence="1">
    <location>
        <position position="80"/>
    </location>
</feature>
<keyword evidence="2" id="KW-1185">Reference proteome</keyword>
<evidence type="ECO:0000313" key="1">
    <source>
        <dbReference type="EMBL" id="KAH9329920.1"/>
    </source>
</evidence>
<comment type="caution">
    <text evidence="1">The sequence shown here is derived from an EMBL/GenBank/DDBJ whole genome shotgun (WGS) entry which is preliminary data.</text>
</comment>
<sequence length="80" mass="8961">EARNILSEAGIESGHVGIEDKSRLPRQFLESLFNIKESSEKIPSSMDFVKAVRLKRKSKKIVVNTSLDNLSESTDTRLAD</sequence>
<dbReference type="AlphaFoldDB" id="A0AA38GZ19"/>
<reference evidence="1 2" key="1">
    <citation type="journal article" date="2021" name="Nat. Plants">
        <title>The Taxus genome provides insights into paclitaxel biosynthesis.</title>
        <authorList>
            <person name="Xiong X."/>
            <person name="Gou J."/>
            <person name="Liao Q."/>
            <person name="Li Y."/>
            <person name="Zhou Q."/>
            <person name="Bi G."/>
            <person name="Li C."/>
            <person name="Du R."/>
            <person name="Wang X."/>
            <person name="Sun T."/>
            <person name="Guo L."/>
            <person name="Liang H."/>
            <person name="Lu P."/>
            <person name="Wu Y."/>
            <person name="Zhang Z."/>
            <person name="Ro D.K."/>
            <person name="Shang Y."/>
            <person name="Huang S."/>
            <person name="Yan J."/>
        </authorList>
    </citation>
    <scope>NUCLEOTIDE SEQUENCE [LARGE SCALE GENOMIC DNA]</scope>
    <source>
        <strain evidence="1">Ta-2019</strain>
    </source>
</reference>
<accession>A0AA38GZ19</accession>
<organism evidence="1 2">
    <name type="scientific">Taxus chinensis</name>
    <name type="common">Chinese yew</name>
    <name type="synonym">Taxus wallichiana var. chinensis</name>
    <dbReference type="NCBI Taxonomy" id="29808"/>
    <lineage>
        <taxon>Eukaryota</taxon>
        <taxon>Viridiplantae</taxon>
        <taxon>Streptophyta</taxon>
        <taxon>Embryophyta</taxon>
        <taxon>Tracheophyta</taxon>
        <taxon>Spermatophyta</taxon>
        <taxon>Pinopsida</taxon>
        <taxon>Pinidae</taxon>
        <taxon>Conifers II</taxon>
        <taxon>Cupressales</taxon>
        <taxon>Taxaceae</taxon>
        <taxon>Taxus</taxon>
    </lineage>
</organism>
<dbReference type="Proteomes" id="UP000824469">
    <property type="component" value="Unassembled WGS sequence"/>
</dbReference>
<name>A0AA38GZ19_TAXCH</name>
<proteinExistence type="predicted"/>
<gene>
    <name evidence="1" type="ORF">KI387_002028</name>
</gene>
<dbReference type="EMBL" id="JAHRHJ020000001">
    <property type="protein sequence ID" value="KAH9329920.1"/>
    <property type="molecule type" value="Genomic_DNA"/>
</dbReference>
<feature type="non-terminal residue" evidence="1">
    <location>
        <position position="1"/>
    </location>
</feature>
<protein>
    <submittedName>
        <fullName evidence="1">Uncharacterized protein</fullName>
    </submittedName>
</protein>
<evidence type="ECO:0000313" key="2">
    <source>
        <dbReference type="Proteomes" id="UP000824469"/>
    </source>
</evidence>